<gene>
    <name evidence="3" type="ORF">ACHKAR_10395</name>
</gene>
<dbReference type="InterPro" id="IPR021533">
    <property type="entry name" value="PepSY-like"/>
</dbReference>
<evidence type="ECO:0000313" key="3">
    <source>
        <dbReference type="EMBL" id="MFH6983853.1"/>
    </source>
</evidence>
<evidence type="ECO:0000259" key="2">
    <source>
        <dbReference type="Pfam" id="PF11396"/>
    </source>
</evidence>
<reference evidence="3 4" key="1">
    <citation type="journal article" date="2013" name="Int. J. Syst. Evol. Microbiol.">
        <title>Marinoscillum luteum sp. nov., isolated from marine sediment.</title>
        <authorList>
            <person name="Cha I.T."/>
            <person name="Park S.J."/>
            <person name="Kim S.J."/>
            <person name="Kim J.G."/>
            <person name="Jung M.Y."/>
            <person name="Shin K.S."/>
            <person name="Kwon K.K."/>
            <person name="Yang S.H."/>
            <person name="Seo Y.S."/>
            <person name="Rhee S.K."/>
        </authorList>
    </citation>
    <scope>NUCLEOTIDE SEQUENCE [LARGE SCALE GENOMIC DNA]</scope>
    <source>
        <strain evidence="3 4">KCTC 23939</strain>
    </source>
</reference>
<keyword evidence="1" id="KW-0732">Signal</keyword>
<evidence type="ECO:0000313" key="4">
    <source>
        <dbReference type="Proteomes" id="UP001610063"/>
    </source>
</evidence>
<dbReference type="SUPFAM" id="SSF160574">
    <property type="entry name" value="BT0923-like"/>
    <property type="match status" value="1"/>
</dbReference>
<sequence length="152" mass="17061">MKALQLSFLALVLVGFVACAQDAKNVPAEVQSAFESKFPAAKNVKWEKENETEWEAEFKKGGKEYSANFLTDGSWVETEYELKKSEIPSLVQKTLDEEFAGYEVEEAEVSETNNGKVYEFELEGEDSELEVTIDTNGKVINKVSEELEDGED</sequence>
<organism evidence="3 4">
    <name type="scientific">Marinoscillum luteum</name>
    <dbReference type="NCBI Taxonomy" id="861051"/>
    <lineage>
        <taxon>Bacteria</taxon>
        <taxon>Pseudomonadati</taxon>
        <taxon>Bacteroidota</taxon>
        <taxon>Cytophagia</taxon>
        <taxon>Cytophagales</taxon>
        <taxon>Reichenbachiellaceae</taxon>
        <taxon>Marinoscillum</taxon>
    </lineage>
</organism>
<dbReference type="Proteomes" id="UP001610063">
    <property type="component" value="Unassembled WGS sequence"/>
</dbReference>
<dbReference type="Gene3D" id="3.10.450.360">
    <property type="match status" value="1"/>
</dbReference>
<name>A0ABW7N8B1_9BACT</name>
<dbReference type="RefSeq" id="WP_395417373.1">
    <property type="nucleotide sequence ID" value="NZ_JBIPKE010000016.1"/>
</dbReference>
<dbReference type="Pfam" id="PF11396">
    <property type="entry name" value="PepSY_like"/>
    <property type="match status" value="1"/>
</dbReference>
<proteinExistence type="predicted"/>
<feature type="domain" description="Putative beta-lactamase-inhibitor-like PepSY-like" evidence="2">
    <location>
        <begin position="54"/>
        <end position="140"/>
    </location>
</feature>
<comment type="caution">
    <text evidence="3">The sequence shown here is derived from an EMBL/GenBank/DDBJ whole genome shotgun (WGS) entry which is preliminary data.</text>
</comment>
<evidence type="ECO:0000256" key="1">
    <source>
        <dbReference type="SAM" id="SignalP"/>
    </source>
</evidence>
<keyword evidence="4" id="KW-1185">Reference proteome</keyword>
<feature type="chain" id="PRO_5046638007" evidence="1">
    <location>
        <begin position="21"/>
        <end position="152"/>
    </location>
</feature>
<feature type="signal peptide" evidence="1">
    <location>
        <begin position="1"/>
        <end position="20"/>
    </location>
</feature>
<accession>A0ABW7N8B1</accession>
<dbReference type="PROSITE" id="PS51257">
    <property type="entry name" value="PROKAR_LIPOPROTEIN"/>
    <property type="match status" value="1"/>
</dbReference>
<protein>
    <submittedName>
        <fullName evidence="3">PepSY-like domain-containing protein</fullName>
    </submittedName>
</protein>
<dbReference type="EMBL" id="JBIPKE010000016">
    <property type="protein sequence ID" value="MFH6983853.1"/>
    <property type="molecule type" value="Genomic_DNA"/>
</dbReference>